<dbReference type="Pfam" id="PF04028">
    <property type="entry name" value="DUF374"/>
    <property type="match status" value="1"/>
</dbReference>
<dbReference type="CDD" id="cd07983">
    <property type="entry name" value="LPLAT_DUF374-like"/>
    <property type="match status" value="1"/>
</dbReference>
<dbReference type="Proteomes" id="UP000009047">
    <property type="component" value="Chromosome"/>
</dbReference>
<reference evidence="2 3" key="1">
    <citation type="journal article" date="2010" name="Stand. Genomic Sci.">
        <title>Complete genome sequence of Desulfarculus baarsii type strain (2st14).</title>
        <authorList>
            <person name="Sun H."/>
            <person name="Spring S."/>
            <person name="Lapidus A."/>
            <person name="Davenport K."/>
            <person name="Del Rio T.G."/>
            <person name="Tice H."/>
            <person name="Nolan M."/>
            <person name="Copeland A."/>
            <person name="Cheng J.F."/>
            <person name="Lucas S."/>
            <person name="Tapia R."/>
            <person name="Goodwin L."/>
            <person name="Pitluck S."/>
            <person name="Ivanova N."/>
            <person name="Pagani I."/>
            <person name="Mavromatis K."/>
            <person name="Ovchinnikova G."/>
            <person name="Pati A."/>
            <person name="Chen A."/>
            <person name="Palaniappan K."/>
            <person name="Hauser L."/>
            <person name="Chang Y.J."/>
            <person name="Jeffries C.D."/>
            <person name="Detter J.C."/>
            <person name="Han C."/>
            <person name="Rohde M."/>
            <person name="Brambilla E."/>
            <person name="Goker M."/>
            <person name="Woyke T."/>
            <person name="Bristow J."/>
            <person name="Eisen J.A."/>
            <person name="Markowitz V."/>
            <person name="Hugenholtz P."/>
            <person name="Kyrpides N.C."/>
            <person name="Klenk H.P."/>
            <person name="Land M."/>
        </authorList>
    </citation>
    <scope>NUCLEOTIDE SEQUENCE [LARGE SCALE GENOMIC DNA]</scope>
    <source>
        <strain evidence="3">ATCC 33931 / DSM 2075 / LMG 7858 / VKM B-1802 / 2st14</strain>
    </source>
</reference>
<feature type="domain" description="DUF374" evidence="1">
    <location>
        <begin position="71"/>
        <end position="137"/>
    </location>
</feature>
<evidence type="ECO:0000313" key="2">
    <source>
        <dbReference type="EMBL" id="ADK85966.1"/>
    </source>
</evidence>
<organism evidence="2 3">
    <name type="scientific">Desulfarculus baarsii (strain ATCC 33931 / DSM 2075 / LMG 7858 / VKM B-1802 / 2st14)</name>
    <dbReference type="NCBI Taxonomy" id="644282"/>
    <lineage>
        <taxon>Bacteria</taxon>
        <taxon>Pseudomonadati</taxon>
        <taxon>Thermodesulfobacteriota</taxon>
        <taxon>Desulfarculia</taxon>
        <taxon>Desulfarculales</taxon>
        <taxon>Desulfarculaceae</taxon>
        <taxon>Desulfarculus</taxon>
    </lineage>
</organism>
<evidence type="ECO:0000259" key="1">
    <source>
        <dbReference type="Pfam" id="PF04028"/>
    </source>
</evidence>
<gene>
    <name evidence="2" type="ordered locus">Deba_2612</name>
</gene>
<evidence type="ECO:0000313" key="3">
    <source>
        <dbReference type="Proteomes" id="UP000009047"/>
    </source>
</evidence>
<dbReference type="KEGG" id="dbr:Deba_2612"/>
<dbReference type="STRING" id="644282.Deba_2612"/>
<dbReference type="eggNOG" id="COG2121">
    <property type="taxonomic scope" value="Bacteria"/>
</dbReference>
<proteinExistence type="predicted"/>
<sequence>MALDYKNSRLGRMLAWLVAVVVGRGLALMFRTCRVRQLHQEYWDTYYTPGQSGILLTWHRAAIFFLAHFGGYHPAVMISRSNDGELLARFLRVMGGVPVRGSSSGGGMAGLRAMARFLEGGPRRYAATVADGPRGPRYVAKDGLIRLSSHTGLPLAPLMWSADRAWRLNNTWDKTMIPKPFAKVIIDFGPPRSYLPNLSKDDLEAARLDLQAEMIELKDRLDAMTGYQDPA</sequence>
<keyword evidence="3" id="KW-1185">Reference proteome</keyword>
<dbReference type="RefSeq" id="WP_013259405.1">
    <property type="nucleotide sequence ID" value="NC_014365.1"/>
</dbReference>
<dbReference type="OrthoDB" id="9810508at2"/>
<dbReference type="AlphaFoldDB" id="E1QK73"/>
<dbReference type="EMBL" id="CP002085">
    <property type="protein sequence ID" value="ADK85966.1"/>
    <property type="molecule type" value="Genomic_DNA"/>
</dbReference>
<dbReference type="InterPro" id="IPR007172">
    <property type="entry name" value="DUF374"/>
</dbReference>
<name>E1QK73_DESB2</name>
<dbReference type="HOGENOM" id="CLU_086327_1_0_7"/>
<accession>E1QK73</accession>
<protein>
    <recommendedName>
        <fullName evidence="1">DUF374 domain-containing protein</fullName>
    </recommendedName>
</protein>